<dbReference type="EMBL" id="JADHQD010000007">
    <property type="protein sequence ID" value="MBL6818152.1"/>
    <property type="molecule type" value="Genomic_DNA"/>
</dbReference>
<comment type="function">
    <text evidence="7 10">Catalyzes the aldol cleavage of 4-hydroxy-4-methyl-2-oxoglutarate (HMG) into 2 molecules of pyruvate. Also contains a secondary oxaloacetate (OAA) decarboxylase activity due to the common pyruvate enolate transition state formed following C-C bond cleavage in the retro-aldol and decarboxylation reactions.</text>
</comment>
<comment type="cofactor">
    <cofactor evidence="9">
        <name>Mg(2+)</name>
        <dbReference type="ChEBI" id="CHEBI:18420"/>
    </cofactor>
</comment>
<dbReference type="GO" id="GO:0008948">
    <property type="term" value="F:oxaloacetate decarboxylase activity"/>
    <property type="evidence" value="ECO:0007669"/>
    <property type="project" value="UniProtKB-EC"/>
</dbReference>
<evidence type="ECO:0000256" key="9">
    <source>
        <dbReference type="PIRSR" id="PIRSR605493-1"/>
    </source>
</evidence>
<evidence type="ECO:0000313" key="11">
    <source>
        <dbReference type="EMBL" id="MBL6818152.1"/>
    </source>
</evidence>
<comment type="caution">
    <text evidence="11">The sequence shown here is derived from an EMBL/GenBank/DDBJ whole genome shotgun (WGS) entry which is preliminary data.</text>
</comment>
<comment type="similarity">
    <text evidence="3 10">Belongs to the class II aldolase/RraA-like family.</text>
</comment>
<dbReference type="InterPro" id="IPR005493">
    <property type="entry name" value="RraA/RraA-like"/>
</dbReference>
<evidence type="ECO:0000256" key="3">
    <source>
        <dbReference type="ARBA" id="ARBA00008621"/>
    </source>
</evidence>
<dbReference type="Pfam" id="PF03737">
    <property type="entry name" value="RraA-like"/>
    <property type="match status" value="1"/>
</dbReference>
<comment type="catalytic activity">
    <reaction evidence="8 10">
        <text>oxaloacetate + H(+) = pyruvate + CO2</text>
        <dbReference type="Rhea" id="RHEA:15641"/>
        <dbReference type="ChEBI" id="CHEBI:15361"/>
        <dbReference type="ChEBI" id="CHEBI:15378"/>
        <dbReference type="ChEBI" id="CHEBI:16452"/>
        <dbReference type="ChEBI" id="CHEBI:16526"/>
        <dbReference type="EC" id="4.1.1.112"/>
    </reaction>
</comment>
<keyword evidence="5 9" id="KW-0479">Metal-binding</keyword>
<dbReference type="GO" id="GO:0047443">
    <property type="term" value="F:4-hydroxy-4-methyl-2-oxoglutarate aldolase activity"/>
    <property type="evidence" value="ECO:0007669"/>
    <property type="project" value="UniProtKB-EC"/>
</dbReference>
<dbReference type="GO" id="GO:0051252">
    <property type="term" value="P:regulation of RNA metabolic process"/>
    <property type="evidence" value="ECO:0007669"/>
    <property type="project" value="InterPro"/>
</dbReference>
<protein>
    <recommendedName>
        <fullName evidence="10">4-hydroxy-4-methyl-2-oxoglutarate aldolase</fullName>
        <shortName evidence="10">HMG aldolase</shortName>
        <ecNumber evidence="10">4.1.1.112</ecNumber>
        <ecNumber evidence="10">4.1.3.17</ecNumber>
    </recommendedName>
    <alternativeName>
        <fullName evidence="10">Oxaloacetate decarboxylase</fullName>
    </alternativeName>
</protein>
<dbReference type="SUPFAM" id="SSF89562">
    <property type="entry name" value="RraA-like"/>
    <property type="match status" value="1"/>
</dbReference>
<dbReference type="PANTHER" id="PTHR33254">
    <property type="entry name" value="4-HYDROXY-4-METHYL-2-OXOGLUTARATE ALDOLASE 3-RELATED"/>
    <property type="match status" value="1"/>
</dbReference>
<reference evidence="11" key="1">
    <citation type="submission" date="2020-10" db="EMBL/GenBank/DDBJ databases">
        <title>Microbiome of the Black Sea water column analyzed by genome centric metagenomics.</title>
        <authorList>
            <person name="Cabello-Yeves P.J."/>
            <person name="Callieri C."/>
            <person name="Picazo A."/>
            <person name="Mehrshad M."/>
            <person name="Haro-Moreno J.M."/>
            <person name="Roda-Garcia J."/>
            <person name="Dzembekova N."/>
            <person name="Slabakova V."/>
            <person name="Slabakova N."/>
            <person name="Moncheva S."/>
            <person name="Rodriguez-Valera F."/>
        </authorList>
    </citation>
    <scope>NUCLEOTIDE SEQUENCE</scope>
    <source>
        <strain evidence="11">BS307-5m-G50</strain>
    </source>
</reference>
<dbReference type="Proteomes" id="UP000711391">
    <property type="component" value="Unassembled WGS sequence"/>
</dbReference>
<evidence type="ECO:0000256" key="8">
    <source>
        <dbReference type="ARBA" id="ARBA00047973"/>
    </source>
</evidence>
<organism evidence="11 12">
    <name type="scientific">SAR86 cluster bacterium</name>
    <dbReference type="NCBI Taxonomy" id="2030880"/>
    <lineage>
        <taxon>Bacteria</taxon>
        <taxon>Pseudomonadati</taxon>
        <taxon>Pseudomonadota</taxon>
        <taxon>Gammaproteobacteria</taxon>
        <taxon>SAR86 cluster</taxon>
    </lineage>
</organism>
<dbReference type="NCBIfam" id="TIGR01935">
    <property type="entry name" value="NOT-MenG"/>
    <property type="match status" value="1"/>
</dbReference>
<accession>A0A937LGZ5</accession>
<sequence>MTNSLNFTVPDICDAYPKNIRIGNIFLKSFGGVSKFFGQIRTANCPHSNSVVKEMVNEDGRGMVLFINHTGSDLCSMVGDQIAQTAYKNNWNGIFVNGYIRDIEVIKDIPIGVYAKNSYPMKTDKSVGIGTKDKTIILNNMDIIPGEWIYVDTNGWVLTKEELKL</sequence>
<evidence type="ECO:0000256" key="2">
    <source>
        <dbReference type="ARBA" id="ARBA00001968"/>
    </source>
</evidence>
<dbReference type="EC" id="4.1.3.17" evidence="10"/>
<gene>
    <name evidence="11" type="primary">rraA</name>
    <name evidence="11" type="ORF">ISQ64_01955</name>
</gene>
<proteinExistence type="inferred from homology"/>
<dbReference type="GO" id="GO:0046872">
    <property type="term" value="F:metal ion binding"/>
    <property type="evidence" value="ECO:0007669"/>
    <property type="project" value="UniProtKB-KW"/>
</dbReference>
<evidence type="ECO:0000256" key="5">
    <source>
        <dbReference type="ARBA" id="ARBA00022723"/>
    </source>
</evidence>
<dbReference type="InterPro" id="IPR036704">
    <property type="entry name" value="RraA/RraA-like_sf"/>
</dbReference>
<dbReference type="EC" id="4.1.1.112" evidence="10"/>
<keyword evidence="9" id="KW-0460">Magnesium</keyword>
<dbReference type="CDD" id="cd16841">
    <property type="entry name" value="RraA_family"/>
    <property type="match status" value="1"/>
</dbReference>
<evidence type="ECO:0000256" key="6">
    <source>
        <dbReference type="ARBA" id="ARBA00023239"/>
    </source>
</evidence>
<dbReference type="PANTHER" id="PTHR33254:SF4">
    <property type="entry name" value="4-HYDROXY-4-METHYL-2-OXOGLUTARATE ALDOLASE 3-RELATED"/>
    <property type="match status" value="1"/>
</dbReference>
<name>A0A937LGZ5_9GAMM</name>
<keyword evidence="6 10" id="KW-0456">Lyase</keyword>
<evidence type="ECO:0000313" key="12">
    <source>
        <dbReference type="Proteomes" id="UP000711391"/>
    </source>
</evidence>
<comment type="subunit">
    <text evidence="4 10">Homotrimer.</text>
</comment>
<feature type="binding site" evidence="9">
    <location>
        <position position="102"/>
    </location>
    <ligand>
        <name>Mg(2+)</name>
        <dbReference type="ChEBI" id="CHEBI:18420"/>
    </ligand>
</feature>
<evidence type="ECO:0000256" key="1">
    <source>
        <dbReference type="ARBA" id="ARBA00001342"/>
    </source>
</evidence>
<dbReference type="GO" id="GO:0008428">
    <property type="term" value="F:ribonuclease inhibitor activity"/>
    <property type="evidence" value="ECO:0007669"/>
    <property type="project" value="InterPro"/>
</dbReference>
<evidence type="ECO:0000256" key="4">
    <source>
        <dbReference type="ARBA" id="ARBA00011233"/>
    </source>
</evidence>
<comment type="catalytic activity">
    <reaction evidence="1 10">
        <text>4-hydroxy-4-methyl-2-oxoglutarate = 2 pyruvate</text>
        <dbReference type="Rhea" id="RHEA:22748"/>
        <dbReference type="ChEBI" id="CHEBI:15361"/>
        <dbReference type="ChEBI" id="CHEBI:58276"/>
        <dbReference type="EC" id="4.1.3.17"/>
    </reaction>
</comment>
<feature type="binding site" evidence="9">
    <location>
        <begin position="79"/>
        <end position="82"/>
    </location>
    <ligand>
        <name>substrate</name>
    </ligand>
</feature>
<evidence type="ECO:0000256" key="7">
    <source>
        <dbReference type="ARBA" id="ARBA00025046"/>
    </source>
</evidence>
<dbReference type="NCBIfam" id="NF006875">
    <property type="entry name" value="PRK09372.1"/>
    <property type="match status" value="1"/>
</dbReference>
<comment type="cofactor">
    <cofactor evidence="2 10">
        <name>a divalent metal cation</name>
        <dbReference type="ChEBI" id="CHEBI:60240"/>
    </cofactor>
</comment>
<dbReference type="AlphaFoldDB" id="A0A937LGZ5"/>
<evidence type="ECO:0000256" key="10">
    <source>
        <dbReference type="RuleBase" id="RU004338"/>
    </source>
</evidence>
<dbReference type="InterPro" id="IPR010203">
    <property type="entry name" value="RraA"/>
</dbReference>
<dbReference type="Gene3D" id="3.50.30.40">
    <property type="entry name" value="Ribonuclease E inhibitor RraA/RraA-like"/>
    <property type="match status" value="1"/>
</dbReference>
<feature type="binding site" evidence="9">
    <location>
        <position position="101"/>
    </location>
    <ligand>
        <name>substrate</name>
    </ligand>
</feature>